<dbReference type="InterPro" id="IPR007774">
    <property type="entry name" value="Put_N_fixation"/>
</dbReference>
<evidence type="ECO:0000313" key="4">
    <source>
        <dbReference type="Proteomes" id="UP000273786"/>
    </source>
</evidence>
<evidence type="ECO:0008006" key="5">
    <source>
        <dbReference type="Google" id="ProtNLM"/>
    </source>
</evidence>
<reference evidence="3 4" key="1">
    <citation type="submission" date="2018-11" db="EMBL/GenBank/DDBJ databases">
        <title>the genome of Mesorhizobium tamadayense DSM 28320.</title>
        <authorList>
            <person name="Gao J."/>
        </authorList>
    </citation>
    <scope>NUCLEOTIDE SEQUENCE [LARGE SCALE GENOMIC DNA]</scope>
    <source>
        <strain evidence="3 4">DSM 28320</strain>
    </source>
</reference>
<dbReference type="EMBL" id="RQXT01000042">
    <property type="protein sequence ID" value="RRH94543.1"/>
    <property type="molecule type" value="Genomic_DNA"/>
</dbReference>
<proteinExistence type="inferred from homology"/>
<dbReference type="RefSeq" id="WP_125004382.1">
    <property type="nucleotide sequence ID" value="NZ_RQXT01000042.1"/>
</dbReference>
<sequence>MSNLDEMGKKVRKLQLRAAIAKTNLRDLAEDLPVNWTEIEEVAEKTHAVYAELDGAKRELAAMKNSR</sequence>
<evidence type="ECO:0000256" key="1">
    <source>
        <dbReference type="ARBA" id="ARBA00023231"/>
    </source>
</evidence>
<comment type="caution">
    <text evidence="3">The sequence shown here is derived from an EMBL/GenBank/DDBJ whole genome shotgun (WGS) entry which is preliminary data.</text>
</comment>
<dbReference type="Gene3D" id="1.10.287.660">
    <property type="entry name" value="Helix hairpin bin"/>
    <property type="match status" value="1"/>
</dbReference>
<gene>
    <name evidence="3" type="ORF">EH240_27160</name>
</gene>
<protein>
    <recommendedName>
        <fullName evidence="5">Rop-like family nitrogen fixation protein</fullName>
    </recommendedName>
</protein>
<dbReference type="AlphaFoldDB" id="A0A3P3F7D6"/>
<dbReference type="OrthoDB" id="3216579at2"/>
<evidence type="ECO:0000313" key="3">
    <source>
        <dbReference type="EMBL" id="RRH94543.1"/>
    </source>
</evidence>
<dbReference type="Pfam" id="PF05082">
    <property type="entry name" value="Rop-like"/>
    <property type="match status" value="1"/>
</dbReference>
<keyword evidence="4" id="KW-1185">Reference proteome</keyword>
<dbReference type="InterPro" id="IPR029012">
    <property type="entry name" value="Helix_hairpin_bin_sf"/>
</dbReference>
<organism evidence="3 4">
    <name type="scientific">Mesorhizobium tamadayense</name>
    <dbReference type="NCBI Taxonomy" id="425306"/>
    <lineage>
        <taxon>Bacteria</taxon>
        <taxon>Pseudomonadati</taxon>
        <taxon>Pseudomonadota</taxon>
        <taxon>Alphaproteobacteria</taxon>
        <taxon>Hyphomicrobiales</taxon>
        <taxon>Phyllobacteriaceae</taxon>
        <taxon>Mesorhizobium</taxon>
    </lineage>
</organism>
<dbReference type="Proteomes" id="UP000273786">
    <property type="component" value="Unassembled WGS sequence"/>
</dbReference>
<dbReference type="PIRSF" id="PIRSF037676">
    <property type="entry name" value="DUF683"/>
    <property type="match status" value="1"/>
</dbReference>
<evidence type="ECO:0000256" key="2">
    <source>
        <dbReference type="ARBA" id="ARBA00044954"/>
    </source>
</evidence>
<accession>A0A3P3F7D6</accession>
<keyword evidence="1" id="KW-0535">Nitrogen fixation</keyword>
<name>A0A3P3F7D6_9HYPH</name>
<comment type="similarity">
    <text evidence="2">Belongs to the UPF0437 family.</text>
</comment>